<dbReference type="EnsemblMetazoa" id="G11248.1">
    <property type="protein sequence ID" value="G11248.1:cds"/>
    <property type="gene ID" value="G11248"/>
</dbReference>
<reference evidence="2" key="1">
    <citation type="submission" date="2022-08" db="UniProtKB">
        <authorList>
            <consortium name="EnsemblMetazoa"/>
        </authorList>
    </citation>
    <scope>IDENTIFICATION</scope>
    <source>
        <strain evidence="2">05x7-T-G4-1.051#20</strain>
    </source>
</reference>
<evidence type="ECO:0000313" key="2">
    <source>
        <dbReference type="EnsemblMetazoa" id="G11248.1:cds"/>
    </source>
</evidence>
<evidence type="ECO:0000256" key="1">
    <source>
        <dbReference type="SAM" id="MobiDB-lite"/>
    </source>
</evidence>
<accession>A0A8W8HWD1</accession>
<organism evidence="2 3">
    <name type="scientific">Magallana gigas</name>
    <name type="common">Pacific oyster</name>
    <name type="synonym">Crassostrea gigas</name>
    <dbReference type="NCBI Taxonomy" id="29159"/>
    <lineage>
        <taxon>Eukaryota</taxon>
        <taxon>Metazoa</taxon>
        <taxon>Spiralia</taxon>
        <taxon>Lophotrochozoa</taxon>
        <taxon>Mollusca</taxon>
        <taxon>Bivalvia</taxon>
        <taxon>Autobranchia</taxon>
        <taxon>Pteriomorphia</taxon>
        <taxon>Ostreida</taxon>
        <taxon>Ostreoidea</taxon>
        <taxon>Ostreidae</taxon>
        <taxon>Magallana</taxon>
    </lineage>
</organism>
<dbReference type="Proteomes" id="UP000005408">
    <property type="component" value="Unassembled WGS sequence"/>
</dbReference>
<keyword evidence="3" id="KW-1185">Reference proteome</keyword>
<dbReference type="AlphaFoldDB" id="A0A8W8HWD1"/>
<feature type="compositionally biased region" description="Basic and acidic residues" evidence="1">
    <location>
        <begin position="46"/>
        <end position="55"/>
    </location>
</feature>
<sequence>MYLPLKIQEEYIPSIVDKPVRCLGKWFDSESEGPGKHQATGWESNRGTREHDKTHSAAGEIQSVDVPTWPAAPSTMASNPLRGLEYDSGSIEKDGKQIPPRVAPGVRPRFTSLGLYSASSKLQLPISSLVE</sequence>
<feature type="region of interest" description="Disordered" evidence="1">
    <location>
        <begin position="28"/>
        <end position="105"/>
    </location>
</feature>
<evidence type="ECO:0000313" key="3">
    <source>
        <dbReference type="Proteomes" id="UP000005408"/>
    </source>
</evidence>
<name>A0A8W8HWD1_MAGGI</name>
<proteinExistence type="predicted"/>
<protein>
    <submittedName>
        <fullName evidence="2">Uncharacterized protein</fullName>
    </submittedName>
</protein>